<keyword evidence="6" id="KW-0418">Kinase</keyword>
<proteinExistence type="inferred from homology"/>
<protein>
    <recommendedName>
        <fullName evidence="3">dolichol kinase</fullName>
        <ecNumber evidence="3">2.7.1.108</ecNumber>
    </recommendedName>
</protein>
<keyword evidence="9 10" id="KW-0472">Membrane</keyword>
<comment type="subcellular location">
    <subcellularLocation>
        <location evidence="1">Endoplasmic reticulum membrane</location>
        <topology evidence="1">Multi-pass membrane protein</topology>
    </subcellularLocation>
</comment>
<keyword evidence="7" id="KW-0256">Endoplasmic reticulum</keyword>
<feature type="transmembrane region" description="Helical" evidence="10">
    <location>
        <begin position="235"/>
        <end position="256"/>
    </location>
</feature>
<accession>A0A8S1J2H5</accession>
<dbReference type="AlphaFoldDB" id="A0A8S1J2H5"/>
<keyword evidence="4" id="KW-0808">Transferase</keyword>
<dbReference type="EC" id="2.7.1.108" evidence="3"/>
<feature type="transmembrane region" description="Helical" evidence="10">
    <location>
        <begin position="394"/>
        <end position="412"/>
    </location>
</feature>
<evidence type="ECO:0000256" key="8">
    <source>
        <dbReference type="ARBA" id="ARBA00022989"/>
    </source>
</evidence>
<gene>
    <name evidence="11" type="ORF">OSTQU699_LOCUS6913</name>
</gene>
<evidence type="ECO:0000256" key="2">
    <source>
        <dbReference type="ARBA" id="ARBA00010794"/>
    </source>
</evidence>
<evidence type="ECO:0000313" key="12">
    <source>
        <dbReference type="Proteomes" id="UP000708148"/>
    </source>
</evidence>
<feature type="transmembrane region" description="Helical" evidence="10">
    <location>
        <begin position="424"/>
        <end position="441"/>
    </location>
</feature>
<feature type="transmembrane region" description="Helical" evidence="10">
    <location>
        <begin position="169"/>
        <end position="187"/>
    </location>
</feature>
<dbReference type="GO" id="GO:0004168">
    <property type="term" value="F:dolichol kinase activity"/>
    <property type="evidence" value="ECO:0007669"/>
    <property type="project" value="UniProtKB-EC"/>
</dbReference>
<comment type="caution">
    <text evidence="11">The sequence shown here is derived from an EMBL/GenBank/DDBJ whole genome shotgun (WGS) entry which is preliminary data.</text>
</comment>
<dbReference type="OrthoDB" id="377083at2759"/>
<evidence type="ECO:0000256" key="9">
    <source>
        <dbReference type="ARBA" id="ARBA00023136"/>
    </source>
</evidence>
<dbReference type="PANTHER" id="PTHR13205:SF15">
    <property type="entry name" value="DOLICHOL KINASE"/>
    <property type="match status" value="1"/>
</dbReference>
<dbReference type="GO" id="GO:0043048">
    <property type="term" value="P:dolichyl monophosphate biosynthetic process"/>
    <property type="evidence" value="ECO:0007669"/>
    <property type="project" value="TreeGrafter"/>
</dbReference>
<keyword evidence="5 10" id="KW-0812">Transmembrane</keyword>
<feature type="transmembrane region" description="Helical" evidence="10">
    <location>
        <begin position="352"/>
        <end position="374"/>
    </location>
</feature>
<reference evidence="11" key="1">
    <citation type="submission" date="2020-12" db="EMBL/GenBank/DDBJ databases">
        <authorList>
            <person name="Iha C."/>
        </authorList>
    </citation>
    <scope>NUCLEOTIDE SEQUENCE</scope>
</reference>
<feature type="transmembrane region" description="Helical" evidence="10">
    <location>
        <begin position="528"/>
        <end position="551"/>
    </location>
</feature>
<dbReference type="Proteomes" id="UP000708148">
    <property type="component" value="Unassembled WGS sequence"/>
</dbReference>
<dbReference type="GO" id="GO:0005789">
    <property type="term" value="C:endoplasmic reticulum membrane"/>
    <property type="evidence" value="ECO:0007669"/>
    <property type="project" value="UniProtKB-SubCell"/>
</dbReference>
<keyword evidence="8 10" id="KW-1133">Transmembrane helix</keyword>
<evidence type="ECO:0000256" key="5">
    <source>
        <dbReference type="ARBA" id="ARBA00022692"/>
    </source>
</evidence>
<evidence type="ECO:0000256" key="7">
    <source>
        <dbReference type="ARBA" id="ARBA00022824"/>
    </source>
</evidence>
<feature type="transmembrane region" description="Helical" evidence="10">
    <location>
        <begin position="572"/>
        <end position="590"/>
    </location>
</feature>
<comment type="similarity">
    <text evidence="2">Belongs to the polyprenol kinase family.</text>
</comment>
<evidence type="ECO:0000256" key="10">
    <source>
        <dbReference type="SAM" id="Phobius"/>
    </source>
</evidence>
<dbReference type="PANTHER" id="PTHR13205">
    <property type="entry name" value="TRANSMEMBRANE PROTEIN 15-RELATED"/>
    <property type="match status" value="1"/>
</dbReference>
<evidence type="ECO:0000256" key="1">
    <source>
        <dbReference type="ARBA" id="ARBA00004477"/>
    </source>
</evidence>
<dbReference type="EMBL" id="CAJHUC010001569">
    <property type="protein sequence ID" value="CAD7701554.1"/>
    <property type="molecule type" value="Genomic_DNA"/>
</dbReference>
<feature type="transmembrane region" description="Helical" evidence="10">
    <location>
        <begin position="268"/>
        <end position="286"/>
    </location>
</feature>
<dbReference type="InterPro" id="IPR032974">
    <property type="entry name" value="Polypren_kinase"/>
</dbReference>
<evidence type="ECO:0000256" key="4">
    <source>
        <dbReference type="ARBA" id="ARBA00022679"/>
    </source>
</evidence>
<organism evidence="11 12">
    <name type="scientific">Ostreobium quekettii</name>
    <dbReference type="NCBI Taxonomy" id="121088"/>
    <lineage>
        <taxon>Eukaryota</taxon>
        <taxon>Viridiplantae</taxon>
        <taxon>Chlorophyta</taxon>
        <taxon>core chlorophytes</taxon>
        <taxon>Ulvophyceae</taxon>
        <taxon>TCBD clade</taxon>
        <taxon>Bryopsidales</taxon>
        <taxon>Ostreobineae</taxon>
        <taxon>Ostreobiaceae</taxon>
        <taxon>Ostreobium</taxon>
    </lineage>
</organism>
<evidence type="ECO:0000256" key="3">
    <source>
        <dbReference type="ARBA" id="ARBA00012132"/>
    </source>
</evidence>
<evidence type="ECO:0000256" key="6">
    <source>
        <dbReference type="ARBA" id="ARBA00022777"/>
    </source>
</evidence>
<feature type="transmembrane region" description="Helical" evidence="10">
    <location>
        <begin position="490"/>
        <end position="508"/>
    </location>
</feature>
<feature type="transmembrane region" description="Helical" evidence="10">
    <location>
        <begin position="317"/>
        <end position="340"/>
    </location>
</feature>
<name>A0A8S1J2H5_9CHLO</name>
<evidence type="ECO:0000313" key="11">
    <source>
        <dbReference type="EMBL" id="CAD7701554.1"/>
    </source>
</evidence>
<sequence length="640" mass="67453">MVLFASRARVEVLIVAATTLKISATLASAPNTGELSLAWALCLLVGLATFQEFHVQALKTATYFPRPSDSHGLAQGAAALPWVFSSLMLVDGSRNGYSSFPLRCTLVSSSLVLALLLLLPSGQAGTPDQGLASDEADATGKVKKHNDGECNADSSDRCARVFNAKGGLLLSRIGLCCAYMVVAGLALTSNLSAKLESQIENTGFYSPAADATTERLVHSGSSDVGRWPLPQSPGLAPVTVLLATALLAGITFHALLKRAKFCFTIGEAIVVGEASALLVSKFLGLIDWNALALRDVFSIDCLVRNLDFSTLQATSNFVVVLLTVSIAILVPAAGCLRCIFRTPDEMQLEGSMLLLVLCWVLVVILSGVGCVLAGAPAICVLKFAFFSGSHRLVMGWWVFVLVGGLLVAGFLGQQQTTHRVILRKWFHILAVVLFLPAEILAPKLLHIALAIALVLLMLLEAIRFGCVPILGPAIHQFMAQFTDVRDCGPIIWTHASLLIGMAAPLWMAPLDVNAGTDASGTILSSSSFLPLCASLSGIVSLGVGDAFAAIVGTRYGRMPLCSGTKKTVEGTTAGVLSMLAVWWALGWVAGRPAGEQLSLTFVSLATGLFEATSTQLDNIFLPLHCFALLNMCSISSGGPV</sequence>
<keyword evidence="12" id="KW-1185">Reference proteome</keyword>
<feature type="transmembrane region" description="Helical" evidence="10">
    <location>
        <begin position="447"/>
        <end position="470"/>
    </location>
</feature>